<keyword evidence="4" id="KW-1185">Reference proteome</keyword>
<dbReference type="InterPro" id="IPR001206">
    <property type="entry name" value="Diacylglycerol_kinase_cat_dom"/>
</dbReference>
<evidence type="ECO:0000313" key="4">
    <source>
        <dbReference type="Proteomes" id="UP000516437"/>
    </source>
</evidence>
<name>A0A6A1UWU1_9ROSI</name>
<dbReference type="Pfam" id="PF00781">
    <property type="entry name" value="DAGK_cat"/>
    <property type="match status" value="1"/>
</dbReference>
<gene>
    <name evidence="3" type="ORF">CJ030_MR8G004044</name>
</gene>
<accession>A0A6A1UWU1</accession>
<dbReference type="Gene3D" id="2.60.200.40">
    <property type="match status" value="1"/>
</dbReference>
<feature type="compositionally biased region" description="Polar residues" evidence="1">
    <location>
        <begin position="277"/>
        <end position="304"/>
    </location>
</feature>
<dbReference type="GO" id="GO:0006672">
    <property type="term" value="P:ceramide metabolic process"/>
    <property type="evidence" value="ECO:0007669"/>
    <property type="project" value="TreeGrafter"/>
</dbReference>
<dbReference type="GO" id="GO:0016020">
    <property type="term" value="C:membrane"/>
    <property type="evidence" value="ECO:0007669"/>
    <property type="project" value="GOC"/>
</dbReference>
<dbReference type="Pfam" id="PF19280">
    <property type="entry name" value="CERK_C"/>
    <property type="match status" value="1"/>
</dbReference>
<dbReference type="InterPro" id="IPR050187">
    <property type="entry name" value="Lipid_Phosphate_FormReg"/>
</dbReference>
<protein>
    <submittedName>
        <fullName evidence="3">Ceramide kinase</fullName>
    </submittedName>
</protein>
<dbReference type="GO" id="GO:0001729">
    <property type="term" value="F:ceramide kinase activity"/>
    <property type="evidence" value="ECO:0007669"/>
    <property type="project" value="TreeGrafter"/>
</dbReference>
<feature type="region of interest" description="Disordered" evidence="1">
    <location>
        <begin position="270"/>
        <end position="320"/>
    </location>
</feature>
<organism evidence="3 4">
    <name type="scientific">Morella rubra</name>
    <name type="common">Chinese bayberry</name>
    <dbReference type="NCBI Taxonomy" id="262757"/>
    <lineage>
        <taxon>Eukaryota</taxon>
        <taxon>Viridiplantae</taxon>
        <taxon>Streptophyta</taxon>
        <taxon>Embryophyta</taxon>
        <taxon>Tracheophyta</taxon>
        <taxon>Spermatophyta</taxon>
        <taxon>Magnoliopsida</taxon>
        <taxon>eudicotyledons</taxon>
        <taxon>Gunneridae</taxon>
        <taxon>Pentapetalae</taxon>
        <taxon>rosids</taxon>
        <taxon>fabids</taxon>
        <taxon>Fagales</taxon>
        <taxon>Myricaceae</taxon>
        <taxon>Morella</taxon>
    </lineage>
</organism>
<dbReference type="EMBL" id="RXIC02000026">
    <property type="protein sequence ID" value="KAB1204147.1"/>
    <property type="molecule type" value="Genomic_DNA"/>
</dbReference>
<dbReference type="OrthoDB" id="530923at2759"/>
<dbReference type="InterPro" id="IPR045363">
    <property type="entry name" value="CERK_C"/>
</dbReference>
<reference evidence="3 4" key="1">
    <citation type="journal article" date="2019" name="Plant Biotechnol. J.">
        <title>The red bayberry genome and genetic basis of sex determination.</title>
        <authorList>
            <person name="Jia H.M."/>
            <person name="Jia H.J."/>
            <person name="Cai Q.L."/>
            <person name="Wang Y."/>
            <person name="Zhao H.B."/>
            <person name="Yang W.F."/>
            <person name="Wang G.Y."/>
            <person name="Li Y.H."/>
            <person name="Zhan D.L."/>
            <person name="Shen Y.T."/>
            <person name="Niu Q.F."/>
            <person name="Chang L."/>
            <person name="Qiu J."/>
            <person name="Zhao L."/>
            <person name="Xie H.B."/>
            <person name="Fu W.Y."/>
            <person name="Jin J."/>
            <person name="Li X.W."/>
            <person name="Jiao Y."/>
            <person name="Zhou C.C."/>
            <person name="Tu T."/>
            <person name="Chai C.Y."/>
            <person name="Gao J.L."/>
            <person name="Fan L.J."/>
            <person name="van de Weg E."/>
            <person name="Wang J.Y."/>
            <person name="Gao Z.S."/>
        </authorList>
    </citation>
    <scope>NUCLEOTIDE SEQUENCE [LARGE SCALE GENOMIC DNA]</scope>
    <source>
        <tissue evidence="3">Leaves</tissue>
    </source>
</reference>
<proteinExistence type="predicted"/>
<dbReference type="SUPFAM" id="SSF111331">
    <property type="entry name" value="NAD kinase/diacylglycerol kinase-like"/>
    <property type="match status" value="1"/>
</dbReference>
<dbReference type="InterPro" id="IPR016064">
    <property type="entry name" value="NAD/diacylglycerol_kinase_sf"/>
</dbReference>
<keyword evidence="3" id="KW-0808">Transferase</keyword>
<keyword evidence="3" id="KW-0418">Kinase</keyword>
<dbReference type="InterPro" id="IPR017438">
    <property type="entry name" value="ATP-NAD_kinase_N"/>
</dbReference>
<dbReference type="AlphaFoldDB" id="A0A6A1UWU1"/>
<dbReference type="Proteomes" id="UP000516437">
    <property type="component" value="Chromosome 8"/>
</dbReference>
<evidence type="ECO:0000313" key="3">
    <source>
        <dbReference type="EMBL" id="KAB1204147.1"/>
    </source>
</evidence>
<dbReference type="PROSITE" id="PS50146">
    <property type="entry name" value="DAGK"/>
    <property type="match status" value="1"/>
</dbReference>
<evidence type="ECO:0000256" key="1">
    <source>
        <dbReference type="SAM" id="MobiDB-lite"/>
    </source>
</evidence>
<feature type="domain" description="DAGKc" evidence="2">
    <location>
        <begin position="161"/>
        <end position="375"/>
    </location>
</feature>
<sequence>MERNGDDGLVGGIHPQSHAEFDGQPSALTSTFFLDHVGQVVLTFNSDGLSWNSVDSFTNDESSCLGIKLASKFATEIKFSDVYAVELINEGLVHESNIPNARRCLAAQDDEMYRFSVHGFQRSKTQPSLWVLAVYTFGHKDLQTCQMWVNQTNAVLNLELGRPRNLLVFVHPRSGKGNGSRIWETVAPIFSRAKVRTKVTVTQRAGQAFQVMASTSNKELYSYDGVVVVGGDGFFNEILNGFLSSRHKAPYPPSPADIVHSADGNGSFLIHHGSGGTVSNPPNQNEDQSPLLSSPGQQNGSGFSNFRAEDGSCNSDQDREFPFPEEHFRLGIIPAGSTDAIVMCTTGTRDPVTSALHIVLGKRVRLDVAQVVRWKTTSSAKVEPCVRYAASFAGNKVFLRHRSYEAEVAYLEAKSEETNSSSERGNMGSQIRGLRIPNKFERAVCRVNCTVCNKKQSHVSTGSPCRRPYSHPERARWLRSKGRFLSIGAAVISCRNERAPDGLVADAHLSDGFLNLILIKECPHALYLWHLTQLARRGGTPLNFNFVEHHKTTAFTFTSFGSESVWNLDGELFQAHQLSAQVFRGLVSLFASGPEV</sequence>
<dbReference type="PANTHER" id="PTHR12358">
    <property type="entry name" value="SPHINGOSINE KINASE"/>
    <property type="match status" value="1"/>
</dbReference>
<evidence type="ECO:0000259" key="2">
    <source>
        <dbReference type="PROSITE" id="PS50146"/>
    </source>
</evidence>
<comment type="caution">
    <text evidence="3">The sequence shown here is derived from an EMBL/GenBank/DDBJ whole genome shotgun (WGS) entry which is preliminary data.</text>
</comment>
<dbReference type="Gene3D" id="3.40.50.10330">
    <property type="entry name" value="Probable inorganic polyphosphate/atp-NAD kinase, domain 1"/>
    <property type="match status" value="1"/>
</dbReference>
<dbReference type="PANTHER" id="PTHR12358:SF6">
    <property type="entry name" value="CERAMIDE KINASE"/>
    <property type="match status" value="1"/>
</dbReference>